<evidence type="ECO:0000256" key="1">
    <source>
        <dbReference type="ARBA" id="ARBA00004323"/>
    </source>
</evidence>
<reference evidence="8" key="1">
    <citation type="submission" date="2018-05" db="EMBL/GenBank/DDBJ databases">
        <title>Draft genome of Mucuna pruriens seed.</title>
        <authorList>
            <person name="Nnadi N.E."/>
            <person name="Vos R."/>
            <person name="Hasami M.H."/>
            <person name="Devisetty U.K."/>
            <person name="Aguiy J.C."/>
        </authorList>
    </citation>
    <scope>NUCLEOTIDE SEQUENCE [LARGE SCALE GENOMIC DNA]</scope>
    <source>
        <strain evidence="8">JCA_2017</strain>
    </source>
</reference>
<comment type="similarity">
    <text evidence="2">Belongs to the glycosyltransferase 47 family.</text>
</comment>
<proteinExistence type="inferred from homology"/>
<evidence type="ECO:0000256" key="3">
    <source>
        <dbReference type="ARBA" id="ARBA00022676"/>
    </source>
</evidence>
<keyword evidence="6" id="KW-1133">Transmembrane helix</keyword>
<dbReference type="InterPro" id="IPR004263">
    <property type="entry name" value="Exostosin"/>
</dbReference>
<evidence type="ECO:0000256" key="5">
    <source>
        <dbReference type="ARBA" id="ARBA00023034"/>
    </source>
</evidence>
<dbReference type="Pfam" id="PF03016">
    <property type="entry name" value="Exostosin_GT47"/>
    <property type="match status" value="1"/>
</dbReference>
<name>A0A371IGW0_MUCPR</name>
<dbReference type="Proteomes" id="UP000257109">
    <property type="component" value="Unassembled WGS sequence"/>
</dbReference>
<dbReference type="GO" id="GO:0000139">
    <property type="term" value="C:Golgi membrane"/>
    <property type="evidence" value="ECO:0007669"/>
    <property type="project" value="UniProtKB-SubCell"/>
</dbReference>
<keyword evidence="6" id="KW-0812">Transmembrane</keyword>
<keyword evidence="3" id="KW-0808">Transferase</keyword>
<evidence type="ECO:0000313" key="9">
    <source>
        <dbReference type="Proteomes" id="UP000257109"/>
    </source>
</evidence>
<dbReference type="PANTHER" id="PTHR11062:SF337">
    <property type="entry name" value="OS04G0109900 PROTEIN"/>
    <property type="match status" value="1"/>
</dbReference>
<sequence length="465" mass="53950">MICQRLFFLFEILFILFLSLIVFEWILPRQFMRFTESSAEYSVPLHHFRRQVSGENKLHAVGDAGSHSNNTVTREVVRVKRREEGLARARAAMRIAALAERNLTPPTTHDNDIPAGAVYRNPPLFYQSYLEMEKIFKVYVYPDGDLPIVHDGPCKDIYSIEGRFLNEMEYGVGRFRTNDPTAAHVYFLPFSVTWMVKYLYTPNSCDITLLKNFVSNYVRVISSRYPFWNKTLGADHFMVACHDWGPYASEGNPFLHNTSIRVLCNANTSEGFNPLKDVSLPEIFLYGGEVSPKLLSPPPDTTPRRHLAFFAGGMHGPIRPILLHHWKNRDNDMRVYEYLPKDLDYYSFMLNSKFCLCPSGYEVASPRIVESIYAECVPVILSKNYTLPFSDVLRWEAFSVQVDVSDIPRLKELLSAIPENEYRKLKHGVRAVRRHFTLNHPAKRFDVFHMILHSIWLRRLDIDLR</sequence>
<protein>
    <submittedName>
        <fullName evidence="8">Glycosyltransferase</fullName>
    </submittedName>
</protein>
<keyword evidence="9" id="KW-1185">Reference proteome</keyword>
<feature type="domain" description="Exostosin GT47" evidence="7">
    <location>
        <begin position="133"/>
        <end position="416"/>
    </location>
</feature>
<evidence type="ECO:0000256" key="2">
    <source>
        <dbReference type="ARBA" id="ARBA00010271"/>
    </source>
</evidence>
<comment type="subcellular location">
    <subcellularLocation>
        <location evidence="1">Golgi apparatus membrane</location>
        <topology evidence="1">Single-pass type II membrane protein</topology>
    </subcellularLocation>
</comment>
<dbReference type="GO" id="GO:0016757">
    <property type="term" value="F:glycosyltransferase activity"/>
    <property type="evidence" value="ECO:0007669"/>
    <property type="project" value="UniProtKB-KW"/>
</dbReference>
<organism evidence="8 9">
    <name type="scientific">Mucuna pruriens</name>
    <name type="common">Velvet bean</name>
    <name type="synonym">Dolichos pruriens</name>
    <dbReference type="NCBI Taxonomy" id="157652"/>
    <lineage>
        <taxon>Eukaryota</taxon>
        <taxon>Viridiplantae</taxon>
        <taxon>Streptophyta</taxon>
        <taxon>Embryophyta</taxon>
        <taxon>Tracheophyta</taxon>
        <taxon>Spermatophyta</taxon>
        <taxon>Magnoliopsida</taxon>
        <taxon>eudicotyledons</taxon>
        <taxon>Gunneridae</taxon>
        <taxon>Pentapetalae</taxon>
        <taxon>rosids</taxon>
        <taxon>fabids</taxon>
        <taxon>Fabales</taxon>
        <taxon>Fabaceae</taxon>
        <taxon>Papilionoideae</taxon>
        <taxon>50 kb inversion clade</taxon>
        <taxon>NPAAA clade</taxon>
        <taxon>indigoferoid/millettioid clade</taxon>
        <taxon>Phaseoleae</taxon>
        <taxon>Mucuna</taxon>
    </lineage>
</organism>
<evidence type="ECO:0000256" key="4">
    <source>
        <dbReference type="ARBA" id="ARBA00022968"/>
    </source>
</evidence>
<keyword evidence="3" id="KW-0328">Glycosyltransferase</keyword>
<accession>A0A371IGW0</accession>
<dbReference type="InterPro" id="IPR040911">
    <property type="entry name" value="Exostosin_GT47"/>
</dbReference>
<evidence type="ECO:0000256" key="6">
    <source>
        <dbReference type="SAM" id="Phobius"/>
    </source>
</evidence>
<evidence type="ECO:0000259" key="7">
    <source>
        <dbReference type="Pfam" id="PF03016"/>
    </source>
</evidence>
<gene>
    <name evidence="8" type="ORF">CR513_00657</name>
</gene>
<dbReference type="OrthoDB" id="1924787at2759"/>
<keyword evidence="5" id="KW-0333">Golgi apparatus</keyword>
<keyword evidence="4" id="KW-0735">Signal-anchor</keyword>
<dbReference type="EMBL" id="QJKJ01000098">
    <property type="protein sequence ID" value="RDY14289.1"/>
    <property type="molecule type" value="Genomic_DNA"/>
</dbReference>
<evidence type="ECO:0000313" key="8">
    <source>
        <dbReference type="EMBL" id="RDY14289.1"/>
    </source>
</evidence>
<keyword evidence="6" id="KW-0472">Membrane</keyword>
<feature type="non-terminal residue" evidence="8">
    <location>
        <position position="1"/>
    </location>
</feature>
<dbReference type="AlphaFoldDB" id="A0A371IGW0"/>
<feature type="transmembrane region" description="Helical" evidence="6">
    <location>
        <begin position="6"/>
        <end position="27"/>
    </location>
</feature>
<dbReference type="STRING" id="157652.A0A371IGW0"/>
<comment type="caution">
    <text evidence="8">The sequence shown here is derived from an EMBL/GenBank/DDBJ whole genome shotgun (WGS) entry which is preliminary data.</text>
</comment>
<dbReference type="PANTHER" id="PTHR11062">
    <property type="entry name" value="EXOSTOSIN HEPARAN SULFATE GLYCOSYLTRANSFERASE -RELATED"/>
    <property type="match status" value="1"/>
</dbReference>